<sequence>MGADYTLSAKITADASGFKQGFKQAEEIANGLSGKVKGVSQNIMDFSKKTTMVGAGITAGITLPFVGAVKTTAEFENAMTKAGVIAGASAGDMKKMTAAALDLGAKTSLSAGEVATAMGEMAAKGFDANQTIAAMPGVVSAAEASGEDLALTANVVTSALNGFGMSADKSTHVADVLAMSANKTATGVDDLGYAFKYAAPVANDLGISLEELAASTGFMVDAGLAGSQAGTTLRMAMLRLVNPPKSAAEAMSALNFEATDSKGNFKSVAQIVEDLSKSMQGMTDVQKEAALAQIFGTEAASGMAILMREGAGGIREMTKELENSDGASAKAAAAMKNNLTGSIENLTGAIESATISIASRLTPMIQAVAEKVTTLVEKFSNLPDGLQNIIAFGALGAAALGPLITIFGFLGMGVSLLLSTIAFLISPVGLIAVAVVALGSAFGVAYAKSEPFRAVINGIGSAIASTVGKIVTISGALTNMFKGNWAEGASALQNILPDSTIQNLITGVTAIQGAFSKMGSYLQNVFSTIGPQVGSALSGFLPTVSKIFGTLVSVFSSVVPVIATFVSSFVSGFQSIGGSGGAIVTLGSILLGLNPVIRLVIAAFSQFGPQISSMFKQLASRITPLVGVLGNALGTIASTVLPVLISAFTSFVPVIMQVAGAFLNIVSMVLPVFMSLITQIVPIITQLVVLFAGILAQIMPLVAVLISSLLPVIIQVAQVVMNIVAAAAPALIAIIQAIIAIIQALMPVIMLIATVVVQVIANVIATISPIVAFIGGIISSIVSIIAPIVSFIAGIIASIVSVITPIIAFTAGIFSTVFSVVSGVFRNIVTFIGSAITKVSGIISKISGTVSNVFNSISGIVSSVMSGVSSTITGVFSAIQGAWSGLTGFVSGIFSGISGSVQTLVGQVKGFINGVIGGINAAVGIINKIPGVSISSIPNLQSGATSFQGGFARMNEGGRGEMVLLPSGTQVIPHDVSMKYAKESAKNSGNGVVMGANGIDTSRMERYLEVIAKKDMRFNLDGREIAKNTDNHLGQDSDLKDFQWGV</sequence>
<dbReference type="AlphaFoldDB" id="A0A7X0Y573"/>
<feature type="transmembrane region" description="Helical" evidence="2">
    <location>
        <begin position="777"/>
        <end position="799"/>
    </location>
</feature>
<dbReference type="Gene3D" id="1.20.120.20">
    <property type="entry name" value="Apolipoprotein"/>
    <property type="match status" value="1"/>
</dbReference>
<proteinExistence type="predicted"/>
<gene>
    <name evidence="4" type="ORF">HCA69_12485</name>
</gene>
<keyword evidence="2" id="KW-1133">Transmembrane helix</keyword>
<dbReference type="NCBIfam" id="TIGR01760">
    <property type="entry name" value="tape_meas_TP901"/>
    <property type="match status" value="1"/>
</dbReference>
<feature type="domain" description="Phage tail tape measure protein" evidence="3">
    <location>
        <begin position="98"/>
        <end position="296"/>
    </location>
</feature>
<dbReference type="InterPro" id="IPR010090">
    <property type="entry name" value="Phage_tape_meas"/>
</dbReference>
<keyword evidence="2" id="KW-0472">Membrane</keyword>
<feature type="transmembrane region" description="Helical" evidence="2">
    <location>
        <begin position="654"/>
        <end position="676"/>
    </location>
</feature>
<keyword evidence="2" id="KW-0812">Transmembrane</keyword>
<dbReference type="Proteomes" id="UP000535908">
    <property type="component" value="Unassembled WGS sequence"/>
</dbReference>
<accession>A0A7X0Y573</accession>
<evidence type="ECO:0000313" key="5">
    <source>
        <dbReference type="Proteomes" id="UP000535908"/>
    </source>
</evidence>
<evidence type="ECO:0000256" key="2">
    <source>
        <dbReference type="SAM" id="Phobius"/>
    </source>
</evidence>
<feature type="transmembrane region" description="Helical" evidence="2">
    <location>
        <begin position="547"/>
        <end position="570"/>
    </location>
</feature>
<organism evidence="4 5">
    <name type="scientific">Listeria grandensis</name>
    <dbReference type="NCBI Taxonomy" id="1494963"/>
    <lineage>
        <taxon>Bacteria</taxon>
        <taxon>Bacillati</taxon>
        <taxon>Bacillota</taxon>
        <taxon>Bacilli</taxon>
        <taxon>Bacillales</taxon>
        <taxon>Listeriaceae</taxon>
        <taxon>Listeria</taxon>
    </lineage>
</organism>
<evidence type="ECO:0000256" key="1">
    <source>
        <dbReference type="ARBA" id="ARBA00022612"/>
    </source>
</evidence>
<feature type="transmembrane region" description="Helical" evidence="2">
    <location>
        <begin position="749"/>
        <end position="771"/>
    </location>
</feature>
<dbReference type="SUPFAM" id="SSF48371">
    <property type="entry name" value="ARM repeat"/>
    <property type="match status" value="1"/>
</dbReference>
<protein>
    <submittedName>
        <fullName evidence="4">Phage tail tape measure protein</fullName>
    </submittedName>
</protein>
<feature type="transmembrane region" description="Helical" evidence="2">
    <location>
        <begin position="720"/>
        <end position="742"/>
    </location>
</feature>
<reference evidence="4 5" key="1">
    <citation type="submission" date="2020-03" db="EMBL/GenBank/DDBJ databases">
        <title>Soil Listeria distribution.</title>
        <authorList>
            <person name="Liao J."/>
            <person name="Wiedmann M."/>
        </authorList>
    </citation>
    <scope>NUCLEOTIDE SEQUENCE [LARGE SCALE GENOMIC DNA]</scope>
    <source>
        <strain evidence="4 5">FSL L7-0741</strain>
    </source>
</reference>
<evidence type="ECO:0000259" key="3">
    <source>
        <dbReference type="Pfam" id="PF10145"/>
    </source>
</evidence>
<feature type="transmembrane region" description="Helical" evidence="2">
    <location>
        <begin position="625"/>
        <end position="648"/>
    </location>
</feature>
<feature type="transmembrane region" description="Helical" evidence="2">
    <location>
        <begin position="389"/>
        <end position="410"/>
    </location>
</feature>
<evidence type="ECO:0000313" key="4">
    <source>
        <dbReference type="EMBL" id="MBC1937190.1"/>
    </source>
</evidence>
<dbReference type="InterPro" id="IPR016024">
    <property type="entry name" value="ARM-type_fold"/>
</dbReference>
<keyword evidence="1" id="KW-1188">Viral release from host cell</keyword>
<comment type="caution">
    <text evidence="4">The sequence shown here is derived from an EMBL/GenBank/DDBJ whole genome shotgun (WGS) entry which is preliminary data.</text>
</comment>
<feature type="transmembrane region" description="Helical" evidence="2">
    <location>
        <begin position="688"/>
        <end position="714"/>
    </location>
</feature>
<dbReference type="EMBL" id="JAARWN010000014">
    <property type="protein sequence ID" value="MBC1937190.1"/>
    <property type="molecule type" value="Genomic_DNA"/>
</dbReference>
<dbReference type="PANTHER" id="PTHR37813:SF1">
    <property type="entry name" value="FELS-2 PROPHAGE PROTEIN"/>
    <property type="match status" value="1"/>
</dbReference>
<dbReference type="Pfam" id="PF10145">
    <property type="entry name" value="PhageMin_Tail"/>
    <property type="match status" value="1"/>
</dbReference>
<dbReference type="PANTHER" id="PTHR37813">
    <property type="entry name" value="FELS-2 PROPHAGE PROTEIN"/>
    <property type="match status" value="1"/>
</dbReference>
<feature type="transmembrane region" description="Helical" evidence="2">
    <location>
        <begin position="582"/>
        <end position="604"/>
    </location>
</feature>
<dbReference type="RefSeq" id="WP_185526776.1">
    <property type="nucleotide sequence ID" value="NZ_JAARWN010000014.1"/>
</dbReference>
<feature type="transmembrane region" description="Helical" evidence="2">
    <location>
        <begin position="806"/>
        <end position="825"/>
    </location>
</feature>
<feature type="transmembrane region" description="Helical" evidence="2">
    <location>
        <begin position="416"/>
        <end position="447"/>
    </location>
</feature>
<name>A0A7X0Y573_9LIST</name>